<evidence type="ECO:0000313" key="2">
    <source>
        <dbReference type="EMBL" id="XCI79021.1"/>
    </source>
</evidence>
<reference evidence="1 3" key="1">
    <citation type="journal article" date="2022" name="Curr. Microbiol.">
        <title>Xanthomonas indica sp. nov., a Novel Member of Non-Pathogenic Xanthomonas Community from Healthy Rice Seeds.</title>
        <authorList>
            <person name="Rana R."/>
            <person name="Madhavan V.N."/>
            <person name="Saroha T."/>
            <person name="Bansal K."/>
            <person name="Kaur A."/>
            <person name="Sonti R.V."/>
            <person name="Patel H.K."/>
            <person name="Patil P.B."/>
        </authorList>
    </citation>
    <scope>NUCLEOTIDE SEQUENCE [LARGE SCALE GENOMIC DNA]</scope>
    <source>
        <strain evidence="1 3">PPL560</strain>
    </source>
</reference>
<evidence type="ECO:0000313" key="3">
    <source>
        <dbReference type="Proteomes" id="UP001430647"/>
    </source>
</evidence>
<evidence type="ECO:0008006" key="4">
    <source>
        <dbReference type="Google" id="ProtNLM"/>
    </source>
</evidence>
<name>A0AAU8I0W4_9XANT</name>
<protein>
    <recommendedName>
        <fullName evidence="4">DUF3592 domain-containing protein</fullName>
    </recommendedName>
</protein>
<dbReference type="RefSeq" id="WP_242161321.1">
    <property type="nucleotide sequence ID" value="NZ_CP131914.1"/>
</dbReference>
<sequence>MQSHKIRFIIIAVLCFCMTVASVVTFLSRPSAVPDRLLESSGTVGSVRASRSKSRLQSVNFTVAPAGDEFKYSSILPGIDPLWNEIRAGAPVRVTFSEEDGEREVWGLRLGDRVVVTPDQALQARRENGKNGIIFGLLALAGAGYFLHLARKA</sequence>
<dbReference type="AlphaFoldDB" id="A0AAU8I0W4"/>
<reference evidence="1" key="2">
    <citation type="submission" date="2022-01" db="EMBL/GenBank/DDBJ databases">
        <authorList>
            <person name="Rana R."/>
            <person name="Patil P.B."/>
        </authorList>
    </citation>
    <scope>NUCLEOTIDE SEQUENCE</scope>
    <source>
        <strain evidence="1">PPL560</strain>
    </source>
</reference>
<dbReference type="EMBL" id="CP131914">
    <property type="protein sequence ID" value="XCI79021.1"/>
    <property type="molecule type" value="Genomic_DNA"/>
</dbReference>
<dbReference type="KEGG" id="xin:Q7W82_12000"/>
<keyword evidence="3" id="KW-1185">Reference proteome</keyword>
<accession>A0AAU8I0W4</accession>
<reference evidence="2" key="3">
    <citation type="submission" date="2023-08" db="EMBL/GenBank/DDBJ databases">
        <title>Complete genome sequence of Xanthomonas indica.</title>
        <authorList>
            <person name="Patil P.B."/>
            <person name="Rana R."/>
        </authorList>
    </citation>
    <scope>NUCLEOTIDE SEQUENCE</scope>
    <source>
        <strain evidence="2">PPL560</strain>
    </source>
</reference>
<dbReference type="Proteomes" id="UP001430647">
    <property type="component" value="Unassembled WGS sequence"/>
</dbReference>
<proteinExistence type="predicted"/>
<gene>
    <name evidence="1" type="ORF">L3V74_19315</name>
    <name evidence="2" type="ORF">Q7W82_12000</name>
</gene>
<evidence type="ECO:0000313" key="1">
    <source>
        <dbReference type="EMBL" id="MCI2263685.1"/>
    </source>
</evidence>
<dbReference type="EMBL" id="JAKJPQ010000020">
    <property type="protein sequence ID" value="MCI2263685.1"/>
    <property type="molecule type" value="Genomic_DNA"/>
</dbReference>
<organism evidence="2">
    <name type="scientific">Xanthomonas indica</name>
    <dbReference type="NCBI Taxonomy" id="2912242"/>
    <lineage>
        <taxon>Bacteria</taxon>
        <taxon>Pseudomonadati</taxon>
        <taxon>Pseudomonadota</taxon>
        <taxon>Gammaproteobacteria</taxon>
        <taxon>Lysobacterales</taxon>
        <taxon>Lysobacteraceae</taxon>
        <taxon>Xanthomonas</taxon>
    </lineage>
</organism>